<dbReference type="InterPro" id="IPR042122">
    <property type="entry name" value="Ser_AcTrfase_N_sf"/>
</dbReference>
<reference evidence="13" key="1">
    <citation type="submission" date="2022-11" db="EMBL/GenBank/DDBJ databases">
        <title>Larsenimonas rhizosphaerae sp. nov., isolated from a tidal mudflat.</title>
        <authorList>
            <person name="Lee S.D."/>
            <person name="Kim I.S."/>
        </authorList>
    </citation>
    <scope>NUCLEOTIDE SEQUENCE</scope>
    <source>
        <strain evidence="13">GH2-1</strain>
    </source>
</reference>
<dbReference type="InterPro" id="IPR010493">
    <property type="entry name" value="Ser_AcTrfase_N"/>
</dbReference>
<name>A0AA42CTP5_9GAMM</name>
<evidence type="ECO:0000313" key="13">
    <source>
        <dbReference type="EMBL" id="MCX2523281.1"/>
    </source>
</evidence>
<keyword evidence="14" id="KW-1185">Reference proteome</keyword>
<keyword evidence="5" id="KW-0028">Amino-acid biosynthesis</keyword>
<dbReference type="PROSITE" id="PS00101">
    <property type="entry name" value="HEXAPEP_TRANSFERASES"/>
    <property type="match status" value="1"/>
</dbReference>
<dbReference type="SUPFAM" id="SSF51161">
    <property type="entry name" value="Trimeric LpxA-like enzymes"/>
    <property type="match status" value="1"/>
</dbReference>
<organism evidence="13 14">
    <name type="scientific">Larsenimonas rhizosphaerae</name>
    <dbReference type="NCBI Taxonomy" id="2944682"/>
    <lineage>
        <taxon>Bacteria</taxon>
        <taxon>Pseudomonadati</taxon>
        <taxon>Pseudomonadota</taxon>
        <taxon>Gammaproteobacteria</taxon>
        <taxon>Oceanospirillales</taxon>
        <taxon>Halomonadaceae</taxon>
        <taxon>Larsenimonas</taxon>
    </lineage>
</organism>
<evidence type="ECO:0000256" key="3">
    <source>
        <dbReference type="ARBA" id="ARBA00013266"/>
    </source>
</evidence>
<evidence type="ECO:0000256" key="4">
    <source>
        <dbReference type="ARBA" id="ARBA00018522"/>
    </source>
</evidence>
<feature type="domain" description="Serine acetyltransferase N-terminal" evidence="12">
    <location>
        <begin position="3"/>
        <end position="105"/>
    </location>
</feature>
<dbReference type="InterPro" id="IPR045304">
    <property type="entry name" value="LbH_SAT"/>
</dbReference>
<dbReference type="GO" id="GO:0005737">
    <property type="term" value="C:cytoplasm"/>
    <property type="evidence" value="ECO:0007669"/>
    <property type="project" value="InterPro"/>
</dbReference>
<comment type="pathway">
    <text evidence="1">Amino-acid biosynthesis; L-cysteine biosynthesis; L-cysteine from L-serine: step 1/2.</text>
</comment>
<feature type="region of interest" description="Disordered" evidence="11">
    <location>
        <begin position="242"/>
        <end position="269"/>
    </location>
</feature>
<dbReference type="PANTHER" id="PTHR42811">
    <property type="entry name" value="SERINE ACETYLTRANSFERASE"/>
    <property type="match status" value="1"/>
</dbReference>
<evidence type="ECO:0000256" key="7">
    <source>
        <dbReference type="ARBA" id="ARBA00022737"/>
    </source>
</evidence>
<dbReference type="Gene3D" id="2.160.10.10">
    <property type="entry name" value="Hexapeptide repeat proteins"/>
    <property type="match status" value="1"/>
</dbReference>
<evidence type="ECO:0000256" key="9">
    <source>
        <dbReference type="ARBA" id="ARBA00023315"/>
    </source>
</evidence>
<gene>
    <name evidence="13" type="ORF">OQ287_03425</name>
</gene>
<dbReference type="SMART" id="SM00971">
    <property type="entry name" value="SATase_N"/>
    <property type="match status" value="1"/>
</dbReference>
<dbReference type="Proteomes" id="UP001165678">
    <property type="component" value="Unassembled WGS sequence"/>
</dbReference>
<dbReference type="AlphaFoldDB" id="A0AA42CTP5"/>
<evidence type="ECO:0000256" key="11">
    <source>
        <dbReference type="SAM" id="MobiDB-lite"/>
    </source>
</evidence>
<dbReference type="RefSeq" id="WP_265895587.1">
    <property type="nucleotide sequence ID" value="NZ_JAPIVE010000001.1"/>
</dbReference>
<dbReference type="GO" id="GO:0006535">
    <property type="term" value="P:cysteine biosynthetic process from serine"/>
    <property type="evidence" value="ECO:0007669"/>
    <property type="project" value="InterPro"/>
</dbReference>
<dbReference type="EMBL" id="JAPIVE010000001">
    <property type="protein sequence ID" value="MCX2523281.1"/>
    <property type="molecule type" value="Genomic_DNA"/>
</dbReference>
<dbReference type="InterPro" id="IPR011004">
    <property type="entry name" value="Trimer_LpxA-like_sf"/>
</dbReference>
<keyword evidence="8" id="KW-0198">Cysteine biosynthesis</keyword>
<comment type="catalytic activity">
    <reaction evidence="10">
        <text>L-serine + acetyl-CoA = O-acetyl-L-serine + CoA</text>
        <dbReference type="Rhea" id="RHEA:24560"/>
        <dbReference type="ChEBI" id="CHEBI:33384"/>
        <dbReference type="ChEBI" id="CHEBI:57287"/>
        <dbReference type="ChEBI" id="CHEBI:57288"/>
        <dbReference type="ChEBI" id="CHEBI:58340"/>
        <dbReference type="EC" id="2.3.1.30"/>
    </reaction>
</comment>
<sequence>MFDTLCREAGDVVATEPLLASAMHSQVLSCRNLAGIMANVLARKLANEMLPLTSLLTLFQEIYQAHPELLDHAVLDITAILERDAAAESALAVVLYQKGFIALQVHRGAHVLWKDKRIMMAGMLQNRSSEVFGVDIHPACPIGHGVMFDHATGIVIGQTASVGNNVSIMQGVTLGGTGKTAGDRHPKVQHGVLIGASATVLGNLMIGSGAQIGAGSVVLDDVAPHTTVVGVPARRVGRPRCPSPSVTLEHGAFERDVPDASDWQSASGR</sequence>
<protein>
    <recommendedName>
        <fullName evidence="4">Serine acetyltransferase</fullName>
        <ecNumber evidence="3">2.3.1.30</ecNumber>
    </recommendedName>
</protein>
<dbReference type="InterPro" id="IPR053376">
    <property type="entry name" value="Serine_acetyltransferase"/>
</dbReference>
<dbReference type="NCBIfam" id="NF041874">
    <property type="entry name" value="EPS_EpsC"/>
    <property type="match status" value="1"/>
</dbReference>
<dbReference type="CDD" id="cd03354">
    <property type="entry name" value="LbH_SAT"/>
    <property type="match status" value="1"/>
</dbReference>
<proteinExistence type="inferred from homology"/>
<evidence type="ECO:0000256" key="2">
    <source>
        <dbReference type="ARBA" id="ARBA00007274"/>
    </source>
</evidence>
<comment type="caution">
    <text evidence="13">The sequence shown here is derived from an EMBL/GenBank/DDBJ whole genome shotgun (WGS) entry which is preliminary data.</text>
</comment>
<dbReference type="Gene3D" id="1.10.3130.10">
    <property type="entry name" value="serine acetyltransferase, domain 1"/>
    <property type="match status" value="1"/>
</dbReference>
<accession>A0AA42CTP5</accession>
<keyword evidence="7" id="KW-0677">Repeat</keyword>
<dbReference type="FunFam" id="2.160.10.10:FF:000002">
    <property type="entry name" value="Serine acetyltransferase"/>
    <property type="match status" value="1"/>
</dbReference>
<dbReference type="EC" id="2.3.1.30" evidence="3"/>
<evidence type="ECO:0000313" key="14">
    <source>
        <dbReference type="Proteomes" id="UP001165678"/>
    </source>
</evidence>
<dbReference type="Pfam" id="PF06426">
    <property type="entry name" value="SATase_N"/>
    <property type="match status" value="1"/>
</dbReference>
<dbReference type="GO" id="GO:0009001">
    <property type="term" value="F:serine O-acetyltransferase activity"/>
    <property type="evidence" value="ECO:0007669"/>
    <property type="project" value="UniProtKB-EC"/>
</dbReference>
<dbReference type="InterPro" id="IPR018357">
    <property type="entry name" value="Hexapep_transf_CS"/>
</dbReference>
<evidence type="ECO:0000259" key="12">
    <source>
        <dbReference type="SMART" id="SM00971"/>
    </source>
</evidence>
<evidence type="ECO:0000256" key="5">
    <source>
        <dbReference type="ARBA" id="ARBA00022605"/>
    </source>
</evidence>
<evidence type="ECO:0000256" key="8">
    <source>
        <dbReference type="ARBA" id="ARBA00023192"/>
    </source>
</evidence>
<evidence type="ECO:0000256" key="10">
    <source>
        <dbReference type="ARBA" id="ARBA00049486"/>
    </source>
</evidence>
<evidence type="ECO:0000256" key="1">
    <source>
        <dbReference type="ARBA" id="ARBA00004876"/>
    </source>
</evidence>
<comment type="similarity">
    <text evidence="2">Belongs to the transferase hexapeptide repeat family.</text>
</comment>
<keyword evidence="6" id="KW-0808">Transferase</keyword>
<keyword evidence="9" id="KW-0012">Acyltransferase</keyword>
<evidence type="ECO:0000256" key="6">
    <source>
        <dbReference type="ARBA" id="ARBA00022679"/>
    </source>
</evidence>